<evidence type="ECO:0000256" key="1">
    <source>
        <dbReference type="SAM" id="SignalP"/>
    </source>
</evidence>
<accession>A0A5Q0TCE5</accession>
<dbReference type="InterPro" id="IPR008869">
    <property type="entry name" value="MlaC/ttg2D"/>
</dbReference>
<organism evidence="2 3">
    <name type="scientific">Vibrio algicola</name>
    <dbReference type="NCBI Taxonomy" id="2662262"/>
    <lineage>
        <taxon>Bacteria</taxon>
        <taxon>Pseudomonadati</taxon>
        <taxon>Pseudomonadota</taxon>
        <taxon>Gammaproteobacteria</taxon>
        <taxon>Vibrionales</taxon>
        <taxon>Vibrionaceae</taxon>
        <taxon>Vibrio</taxon>
    </lineage>
</organism>
<dbReference type="PIRSF" id="PIRSF004649">
    <property type="entry name" value="MlaC"/>
    <property type="match status" value="1"/>
</dbReference>
<dbReference type="PANTHER" id="PTHR36573">
    <property type="entry name" value="INTERMEMBRANE PHOSPHOLIPID TRANSPORT SYSTEM BINDING PROTEIN MLAC"/>
    <property type="match status" value="1"/>
</dbReference>
<proteinExistence type="predicted"/>
<evidence type="ECO:0000313" key="3">
    <source>
        <dbReference type="Proteomes" id="UP000348942"/>
    </source>
</evidence>
<keyword evidence="3" id="KW-1185">Reference proteome</keyword>
<dbReference type="PANTHER" id="PTHR36573:SF1">
    <property type="entry name" value="INTERMEMBRANE PHOSPHOLIPID TRANSPORT SYSTEM BINDING PROTEIN MLAC"/>
    <property type="match status" value="1"/>
</dbReference>
<evidence type="ECO:0000313" key="2">
    <source>
        <dbReference type="EMBL" id="QGA64321.1"/>
    </source>
</evidence>
<sequence length="220" mass="25188">MMKGITKIIALLVFALASVNLQAKTVETKAIDTSDPYQMMHQVAEITFARLKAEQTQIHNDPNHLKMIVDEEMMPYVNYQYAALKLLGPNLRGADKQEVGAFIEEFRAYLITSYAQVLTQYSDQKIQFEQAQTIAEDRRVVNVRVEIIDRSRPNIKLDFTLLKNRKNGDWKAYDMTAEGISLLSSKQSEWNTKIRQDGIPAVTKELTELAKKDITFEAKK</sequence>
<reference evidence="2 3" key="1">
    <citation type="submission" date="2019-10" db="EMBL/GenBank/DDBJ databases">
        <title>Vibrio sp. nov., isolated from Coralline algae surface.</title>
        <authorList>
            <person name="Geng Y."/>
            <person name="Zhang X."/>
        </authorList>
    </citation>
    <scope>NUCLEOTIDE SEQUENCE [LARGE SCALE GENOMIC DNA]</scope>
    <source>
        <strain evidence="2 3">SM1977</strain>
    </source>
</reference>
<name>A0A5Q0TCE5_9VIBR</name>
<dbReference type="InterPro" id="IPR042245">
    <property type="entry name" value="Tgt2/MlaC_sf"/>
</dbReference>
<feature type="signal peptide" evidence="1">
    <location>
        <begin position="1"/>
        <end position="23"/>
    </location>
</feature>
<dbReference type="EMBL" id="CP045699">
    <property type="protein sequence ID" value="QGA64321.1"/>
    <property type="molecule type" value="Genomic_DNA"/>
</dbReference>
<keyword evidence="1" id="KW-0732">Signal</keyword>
<dbReference type="Proteomes" id="UP000348942">
    <property type="component" value="Chromosome 1"/>
</dbReference>
<dbReference type="RefSeq" id="WP_153446186.1">
    <property type="nucleotide sequence ID" value="NZ_CP045699.1"/>
</dbReference>
<gene>
    <name evidence="2" type="ORF">GFB47_02100</name>
</gene>
<dbReference type="AlphaFoldDB" id="A0A5Q0TCE5"/>
<feature type="chain" id="PRO_5024463624" evidence="1">
    <location>
        <begin position="24"/>
        <end position="220"/>
    </location>
</feature>
<dbReference type="Gene3D" id="3.10.450.710">
    <property type="entry name" value="Tgt2/MlaC"/>
    <property type="match status" value="1"/>
</dbReference>
<dbReference type="Pfam" id="PF05494">
    <property type="entry name" value="MlaC"/>
    <property type="match status" value="1"/>
</dbReference>
<protein>
    <submittedName>
        <fullName evidence="2">Toluene tolerance protein</fullName>
    </submittedName>
</protein>